<sequence length="110" mass="12546">MIVDQKEGTTIITQEKASIIELVKKLQVLYPKYKNDNIIIVLTTLDLLKKTDVAEFLEVSNTHRGDKHSFVIVSDKIDLDVVPEALIVVPTIQEAYDIIEMEDMERDLGF</sequence>
<proteinExistence type="predicted"/>
<protein>
    <submittedName>
        <fullName evidence="1">Uncharacterized protein</fullName>
    </submittedName>
</protein>
<name>A0A1M6EQ32_9FLAO</name>
<dbReference type="STRING" id="1178825.SAMN05216261_2093"/>
<evidence type="ECO:0000313" key="1">
    <source>
        <dbReference type="EMBL" id="SHI87469.1"/>
    </source>
</evidence>
<accession>A0A1M6EQ32</accession>
<dbReference type="eggNOG" id="ENOG5032SIN">
    <property type="taxonomic scope" value="Bacteria"/>
</dbReference>
<gene>
    <name evidence="1" type="ORF">SAMN05216261_2093</name>
</gene>
<organism evidence="1 2">
    <name type="scientific">Algibacter luteus</name>
    <dbReference type="NCBI Taxonomy" id="1178825"/>
    <lineage>
        <taxon>Bacteria</taxon>
        <taxon>Pseudomonadati</taxon>
        <taxon>Bacteroidota</taxon>
        <taxon>Flavobacteriia</taxon>
        <taxon>Flavobacteriales</taxon>
        <taxon>Flavobacteriaceae</taxon>
        <taxon>Algibacter</taxon>
    </lineage>
</organism>
<dbReference type="AlphaFoldDB" id="A0A1M6EQ32"/>
<dbReference type="Proteomes" id="UP000184396">
    <property type="component" value="Unassembled WGS sequence"/>
</dbReference>
<keyword evidence="2" id="KW-1185">Reference proteome</keyword>
<dbReference type="RefSeq" id="WP_019386389.1">
    <property type="nucleotide sequence ID" value="NZ_ALIH01000002.1"/>
</dbReference>
<reference evidence="1 2" key="1">
    <citation type="submission" date="2016-11" db="EMBL/GenBank/DDBJ databases">
        <authorList>
            <person name="Jaros S."/>
            <person name="Januszkiewicz K."/>
            <person name="Wedrychowicz H."/>
        </authorList>
    </citation>
    <scope>NUCLEOTIDE SEQUENCE [LARGE SCALE GENOMIC DNA]</scope>
    <source>
        <strain evidence="1 2">CGMCC 1.12213</strain>
    </source>
</reference>
<dbReference type="EMBL" id="FQYK01000004">
    <property type="protein sequence ID" value="SHI87469.1"/>
    <property type="molecule type" value="Genomic_DNA"/>
</dbReference>
<evidence type="ECO:0000313" key="2">
    <source>
        <dbReference type="Proteomes" id="UP000184396"/>
    </source>
</evidence>
<dbReference type="OrthoDB" id="1442602at2"/>